<name>A0A800MVF0_CYTFI</name>
<evidence type="ECO:0000256" key="1">
    <source>
        <dbReference type="ARBA" id="ARBA00022630"/>
    </source>
</evidence>
<dbReference type="InterPro" id="IPR016166">
    <property type="entry name" value="FAD-bd_PCMH"/>
</dbReference>
<dbReference type="InterPro" id="IPR016169">
    <property type="entry name" value="FAD-bd_PCMH_sub2"/>
</dbReference>
<gene>
    <name evidence="5" type="ORF">KIS1582_3000</name>
</gene>
<dbReference type="InterPro" id="IPR036683">
    <property type="entry name" value="CO_DH_flav_C_dom_sf"/>
</dbReference>
<comment type="caution">
    <text evidence="5">The sequence shown here is derived from an EMBL/GenBank/DDBJ whole genome shotgun (WGS) entry which is preliminary data.</text>
</comment>
<dbReference type="Gene3D" id="3.30.390.50">
    <property type="entry name" value="CO dehydrogenase flavoprotein, C-terminal domain"/>
    <property type="match status" value="1"/>
</dbReference>
<dbReference type="GO" id="GO:0071949">
    <property type="term" value="F:FAD binding"/>
    <property type="evidence" value="ECO:0007669"/>
    <property type="project" value="InterPro"/>
</dbReference>
<dbReference type="FunFam" id="3.30.465.10:FF:000017">
    <property type="entry name" value="Xanthine dehydrogenase, FAD binding subunit"/>
    <property type="match status" value="1"/>
</dbReference>
<dbReference type="Gene3D" id="3.30.465.10">
    <property type="match status" value="1"/>
</dbReference>
<accession>A0A800MVF0</accession>
<dbReference type="SMART" id="SM01092">
    <property type="entry name" value="CO_deh_flav_C"/>
    <property type="match status" value="1"/>
</dbReference>
<dbReference type="EMBL" id="VDEM01000036">
    <property type="protein sequence ID" value="KAF0823182.1"/>
    <property type="molecule type" value="Genomic_DNA"/>
</dbReference>
<evidence type="ECO:0000259" key="4">
    <source>
        <dbReference type="PROSITE" id="PS51387"/>
    </source>
</evidence>
<reference evidence="5 6" key="1">
    <citation type="journal article" date="2020" name="G3 (Bethesda)">
        <title>Whole Genome Sequencing and Comparative Genomics of Two Nematicidal Bacillus Strains Reveals a Wide Range of Possible Virulence Factors.</title>
        <authorList>
            <person name="Susic N."/>
            <person name="Janezic S."/>
            <person name="Rupnik M."/>
            <person name="Geric Stare B."/>
        </authorList>
    </citation>
    <scope>NUCLEOTIDE SEQUENCE [LARGE SCALE GENOMIC DNA]</scope>
    <source>
        <strain evidence="5 6">I-1582</strain>
    </source>
</reference>
<evidence type="ECO:0000256" key="3">
    <source>
        <dbReference type="ARBA" id="ARBA00023002"/>
    </source>
</evidence>
<protein>
    <submittedName>
        <fullName evidence="5">Aerobic carbon monoxide dehydrogenase (Quinone), medium chain</fullName>
        <ecNumber evidence="5">1.2.5.3</ecNumber>
    </submittedName>
</protein>
<dbReference type="GO" id="GO:0008805">
    <property type="term" value="F:carbon-monoxide oxygenase activity"/>
    <property type="evidence" value="ECO:0007669"/>
    <property type="project" value="UniProtKB-EC"/>
</dbReference>
<dbReference type="InterPro" id="IPR002346">
    <property type="entry name" value="Mopterin_DH_FAD-bd"/>
</dbReference>
<evidence type="ECO:0000313" key="6">
    <source>
        <dbReference type="Proteomes" id="UP000465778"/>
    </source>
</evidence>
<proteinExistence type="predicted"/>
<keyword evidence="1" id="KW-0285">Flavoprotein</keyword>
<keyword evidence="3 5" id="KW-0560">Oxidoreductase</keyword>
<dbReference type="PANTHER" id="PTHR42659">
    <property type="entry name" value="XANTHINE DEHYDROGENASE SUBUNIT C-RELATED"/>
    <property type="match status" value="1"/>
</dbReference>
<dbReference type="InterPro" id="IPR036318">
    <property type="entry name" value="FAD-bd_PCMH-like_sf"/>
</dbReference>
<dbReference type="RefSeq" id="WP_159345624.1">
    <property type="nucleotide sequence ID" value="NZ_JBALOT010000050.1"/>
</dbReference>
<dbReference type="Proteomes" id="UP000465778">
    <property type="component" value="Unassembled WGS sequence"/>
</dbReference>
<keyword evidence="2" id="KW-0274">FAD</keyword>
<dbReference type="AlphaFoldDB" id="A0A800MVF0"/>
<dbReference type="PANTHER" id="PTHR42659:SF2">
    <property type="entry name" value="XANTHINE DEHYDROGENASE SUBUNIT C-RELATED"/>
    <property type="match status" value="1"/>
</dbReference>
<dbReference type="Pfam" id="PF00941">
    <property type="entry name" value="FAD_binding_5"/>
    <property type="match status" value="1"/>
</dbReference>
<organism evidence="5 6">
    <name type="scientific">Cytobacillus firmus</name>
    <name type="common">Bacillus firmus</name>
    <dbReference type="NCBI Taxonomy" id="1399"/>
    <lineage>
        <taxon>Bacteria</taxon>
        <taxon>Bacillati</taxon>
        <taxon>Bacillota</taxon>
        <taxon>Bacilli</taxon>
        <taxon>Bacillales</taxon>
        <taxon>Bacillaceae</taxon>
        <taxon>Cytobacillus</taxon>
    </lineage>
</organism>
<sequence>MKPAAFTYCSPSTIEEAVKLLEEYGDTGKIIAGGQSFIPILNMRMSEPECLIDINQINELNGVRVEEGVLKIGALTKQRELEQSDAVKIHVPILSEATPYIGHVQTRNRGSVGGSVAHADPSAELPLCFLALDAEIVIQSVDGTRKISINDFFITYLTTEVMPEEILTEIHVPLSEHNGYAFEEFSRRHGDFALAAVACILSVDEIGKVDKVRLVLGGVDAIPLLAEEAMEYLAGKNITEETIERAVELAVMDADPDEDLHASKEYRVHIAKVLTRKALVKAYNRALGKEV</sequence>
<dbReference type="InterPro" id="IPR051312">
    <property type="entry name" value="Diverse_Substr_Oxidored"/>
</dbReference>
<dbReference type="InterPro" id="IPR016167">
    <property type="entry name" value="FAD-bd_PCMH_sub1"/>
</dbReference>
<dbReference type="OrthoDB" id="9774454at2"/>
<dbReference type="SUPFAM" id="SSF55447">
    <property type="entry name" value="CO dehydrogenase flavoprotein C-terminal domain-like"/>
    <property type="match status" value="1"/>
</dbReference>
<dbReference type="EC" id="1.2.5.3" evidence="5"/>
<dbReference type="SUPFAM" id="SSF56176">
    <property type="entry name" value="FAD-binding/transporter-associated domain-like"/>
    <property type="match status" value="1"/>
</dbReference>
<dbReference type="Gene3D" id="3.30.43.10">
    <property type="entry name" value="Uridine Diphospho-n-acetylenolpyruvylglucosamine Reductase, domain 2"/>
    <property type="match status" value="1"/>
</dbReference>
<dbReference type="InterPro" id="IPR005107">
    <property type="entry name" value="CO_DH_flav_C"/>
</dbReference>
<dbReference type="Pfam" id="PF03450">
    <property type="entry name" value="CO_deh_flav_C"/>
    <property type="match status" value="1"/>
</dbReference>
<evidence type="ECO:0000256" key="2">
    <source>
        <dbReference type="ARBA" id="ARBA00022827"/>
    </source>
</evidence>
<feature type="domain" description="FAD-binding PCMH-type" evidence="4">
    <location>
        <begin position="1"/>
        <end position="177"/>
    </location>
</feature>
<dbReference type="PROSITE" id="PS51387">
    <property type="entry name" value="FAD_PCMH"/>
    <property type="match status" value="1"/>
</dbReference>
<evidence type="ECO:0000313" key="5">
    <source>
        <dbReference type="EMBL" id="KAF0823182.1"/>
    </source>
</evidence>